<evidence type="ECO:0000259" key="4">
    <source>
        <dbReference type="PROSITE" id="PS50109"/>
    </source>
</evidence>
<dbReference type="Gene3D" id="3.30.565.10">
    <property type="entry name" value="Histidine kinase-like ATPase, C-terminal domain"/>
    <property type="match status" value="1"/>
</dbReference>
<keyword evidence="3" id="KW-0902">Two-component regulatory system</keyword>
<evidence type="ECO:0000313" key="6">
    <source>
        <dbReference type="Proteomes" id="UP000618754"/>
    </source>
</evidence>
<evidence type="ECO:0000256" key="2">
    <source>
        <dbReference type="ARBA" id="ARBA00022777"/>
    </source>
</evidence>
<evidence type="ECO:0000313" key="5">
    <source>
        <dbReference type="EMBL" id="MBD1384682.1"/>
    </source>
</evidence>
<dbReference type="EMBL" id="JACWMW010000001">
    <property type="protein sequence ID" value="MBD1384682.1"/>
    <property type="molecule type" value="Genomic_DNA"/>
</dbReference>
<dbReference type="Proteomes" id="UP000618754">
    <property type="component" value="Unassembled WGS sequence"/>
</dbReference>
<dbReference type="InterPro" id="IPR003594">
    <property type="entry name" value="HATPase_dom"/>
</dbReference>
<dbReference type="SUPFAM" id="SSF55874">
    <property type="entry name" value="ATPase domain of HSP90 chaperone/DNA topoisomerase II/histidine kinase"/>
    <property type="match status" value="1"/>
</dbReference>
<dbReference type="InterPro" id="IPR050482">
    <property type="entry name" value="Sensor_HK_TwoCompSys"/>
</dbReference>
<protein>
    <recommendedName>
        <fullName evidence="4">Histidine kinase domain-containing protein</fullName>
    </recommendedName>
</protein>
<dbReference type="RefSeq" id="WP_191174541.1">
    <property type="nucleotide sequence ID" value="NZ_JACWMW010000001.1"/>
</dbReference>
<evidence type="ECO:0000256" key="1">
    <source>
        <dbReference type="ARBA" id="ARBA00022679"/>
    </source>
</evidence>
<keyword evidence="1" id="KW-0808">Transferase</keyword>
<reference evidence="5 6" key="1">
    <citation type="submission" date="2020-09" db="EMBL/GenBank/DDBJ databases">
        <title>Novel species of Mucilaginibacter isolated from a glacier on the Tibetan Plateau.</title>
        <authorList>
            <person name="Liu Q."/>
            <person name="Xin Y.-H."/>
        </authorList>
    </citation>
    <scope>NUCLEOTIDE SEQUENCE [LARGE SCALE GENOMIC DNA]</scope>
    <source>
        <strain evidence="5 6">CGMCC 1.13878</strain>
    </source>
</reference>
<keyword evidence="2" id="KW-0418">Kinase</keyword>
<dbReference type="Pfam" id="PF02518">
    <property type="entry name" value="HATPase_c"/>
    <property type="match status" value="1"/>
</dbReference>
<proteinExistence type="predicted"/>
<dbReference type="InterPro" id="IPR036890">
    <property type="entry name" value="HATPase_C_sf"/>
</dbReference>
<keyword evidence="6" id="KW-1185">Reference proteome</keyword>
<dbReference type="Pfam" id="PF07730">
    <property type="entry name" value="HisKA_3"/>
    <property type="match status" value="1"/>
</dbReference>
<dbReference type="PROSITE" id="PS50109">
    <property type="entry name" value="HIS_KIN"/>
    <property type="match status" value="1"/>
</dbReference>
<dbReference type="InterPro" id="IPR011712">
    <property type="entry name" value="Sig_transdc_His_kin_sub3_dim/P"/>
</dbReference>
<comment type="caution">
    <text evidence="5">The sequence shown here is derived from an EMBL/GenBank/DDBJ whole genome shotgun (WGS) entry which is preliminary data.</text>
</comment>
<accession>A0ABR7X253</accession>
<sequence>MQKNYETELLKTQMEVQEQTLKTVAYDLHDNIGQLLSLTTITLSSINLNDSENTAGKIALIEDLTLRSIKEVKALSRLLHGEEIVSRGLKAAIEFELEWLKRSDKFRIIFDHNVTVYNIDSAKETILFRLFQEIINNIIQHAKATEININLQTITDSLRLTISDDGIGFNVDEILNRKAGMGLHNIMKRSAMINGTASIISTPLKGATITINVPYK</sequence>
<evidence type="ECO:0000256" key="3">
    <source>
        <dbReference type="ARBA" id="ARBA00023012"/>
    </source>
</evidence>
<organism evidence="5 6">
    <name type="scientific">Mucilaginibacter rigui</name>
    <dbReference type="NCBI Taxonomy" id="534635"/>
    <lineage>
        <taxon>Bacteria</taxon>
        <taxon>Pseudomonadati</taxon>
        <taxon>Bacteroidota</taxon>
        <taxon>Sphingobacteriia</taxon>
        <taxon>Sphingobacteriales</taxon>
        <taxon>Sphingobacteriaceae</taxon>
        <taxon>Mucilaginibacter</taxon>
    </lineage>
</organism>
<name>A0ABR7X253_9SPHI</name>
<dbReference type="InterPro" id="IPR005467">
    <property type="entry name" value="His_kinase_dom"/>
</dbReference>
<dbReference type="PANTHER" id="PTHR24421">
    <property type="entry name" value="NITRATE/NITRITE SENSOR PROTEIN NARX-RELATED"/>
    <property type="match status" value="1"/>
</dbReference>
<feature type="domain" description="Histidine kinase" evidence="4">
    <location>
        <begin position="127"/>
        <end position="216"/>
    </location>
</feature>
<gene>
    <name evidence="5" type="ORF">IDJ75_05280</name>
</gene>
<dbReference type="CDD" id="cd16917">
    <property type="entry name" value="HATPase_UhpB-NarQ-NarX-like"/>
    <property type="match status" value="1"/>
</dbReference>
<dbReference type="SMART" id="SM00387">
    <property type="entry name" value="HATPase_c"/>
    <property type="match status" value="1"/>
</dbReference>